<dbReference type="EMBL" id="CP081303">
    <property type="protein sequence ID" value="QZE15926.1"/>
    <property type="molecule type" value="Genomic_DNA"/>
</dbReference>
<gene>
    <name evidence="1" type="ORF">K4L44_00110</name>
</gene>
<organism evidence="1 2">
    <name type="scientific">Halosquirtibacter laminarini</name>
    <dbReference type="NCBI Taxonomy" id="3374600"/>
    <lineage>
        <taxon>Bacteria</taxon>
        <taxon>Pseudomonadati</taxon>
        <taxon>Bacteroidota</taxon>
        <taxon>Bacteroidia</taxon>
        <taxon>Marinilabiliales</taxon>
        <taxon>Prolixibacteraceae</taxon>
        <taxon>Halosquirtibacter</taxon>
    </lineage>
</organism>
<accession>A0AC61NJM4</accession>
<name>A0AC61NJM4_9BACT</name>
<protein>
    <submittedName>
        <fullName evidence="1">Polyprenol monophosphomannose synthase</fullName>
    </submittedName>
</protein>
<evidence type="ECO:0000313" key="2">
    <source>
        <dbReference type="Proteomes" id="UP000826212"/>
    </source>
</evidence>
<proteinExistence type="predicted"/>
<dbReference type="Proteomes" id="UP000826212">
    <property type="component" value="Chromosome"/>
</dbReference>
<reference evidence="1" key="1">
    <citation type="submission" date="2021-08" db="EMBL/GenBank/DDBJ databases">
        <title>Novel anaerobic bacterium isolated from sea squirt in East Sea, Republic of Korea.</title>
        <authorList>
            <person name="Nguyen T.H."/>
            <person name="Li Z."/>
            <person name="Lee Y.-J."/>
            <person name="Ko J."/>
            <person name="Kim S.-G."/>
        </authorList>
    </citation>
    <scope>NUCLEOTIDE SEQUENCE</scope>
    <source>
        <strain evidence="1">KCTC 25031</strain>
    </source>
</reference>
<evidence type="ECO:0000313" key="1">
    <source>
        <dbReference type="EMBL" id="QZE15926.1"/>
    </source>
</evidence>
<sequence length="222" mass="25831">MIRYVMNLEHDFHILIIDDGSPDGTGQIVTNMLDEFKDRLFIEHRSGKLGLGTAYIHGFKWSLKHNYQYIYEMDADFSHNPDDLIRLRQKCVDGADLAIGSRYISGINVINWPLGRVLMSYGASMYVRLITRMPIMDATAGFKCYKKEVLEKIPFDKIRMKGYGFQIELKFTSWKYGFNVQEVPIIFTDRQEGTSKMSGGIFGEAFFGVMKMKFRSFFRKYK</sequence>
<keyword evidence="2" id="KW-1185">Reference proteome</keyword>